<dbReference type="InterPro" id="IPR001753">
    <property type="entry name" value="Enoyl-CoA_hydra/iso"/>
</dbReference>
<dbReference type="RefSeq" id="WP_271203973.1">
    <property type="nucleotide sequence ID" value="NZ_BSFK01000005.1"/>
</dbReference>
<dbReference type="Proteomes" id="UP001143364">
    <property type="component" value="Unassembled WGS sequence"/>
</dbReference>
<keyword evidence="4" id="KW-1185">Reference proteome</keyword>
<dbReference type="PANTHER" id="PTHR43459">
    <property type="entry name" value="ENOYL-COA HYDRATASE"/>
    <property type="match status" value="1"/>
</dbReference>
<organism evidence="3 4">
    <name type="scientific">Methylopila jiangsuensis</name>
    <dbReference type="NCBI Taxonomy" id="586230"/>
    <lineage>
        <taxon>Bacteria</taxon>
        <taxon>Pseudomonadati</taxon>
        <taxon>Pseudomonadota</taxon>
        <taxon>Alphaproteobacteria</taxon>
        <taxon>Hyphomicrobiales</taxon>
        <taxon>Methylopilaceae</taxon>
        <taxon>Methylopila</taxon>
    </lineage>
</organism>
<dbReference type="InterPro" id="IPR018376">
    <property type="entry name" value="Enoyl-CoA_hyd/isom_CS"/>
</dbReference>
<dbReference type="EMBL" id="BSFK01000005">
    <property type="protein sequence ID" value="GLK76049.1"/>
    <property type="molecule type" value="Genomic_DNA"/>
</dbReference>
<reference evidence="3" key="1">
    <citation type="journal article" date="2014" name="Int. J. Syst. Evol. Microbiol.">
        <title>Complete genome sequence of Corynebacterium casei LMG S-19264T (=DSM 44701T), isolated from a smear-ripened cheese.</title>
        <authorList>
            <consortium name="US DOE Joint Genome Institute (JGI-PGF)"/>
            <person name="Walter F."/>
            <person name="Albersmeier A."/>
            <person name="Kalinowski J."/>
            <person name="Ruckert C."/>
        </authorList>
    </citation>
    <scope>NUCLEOTIDE SEQUENCE</scope>
    <source>
        <strain evidence="3">VKM B-2555</strain>
    </source>
</reference>
<evidence type="ECO:0000256" key="1">
    <source>
        <dbReference type="ARBA" id="ARBA00005254"/>
    </source>
</evidence>
<gene>
    <name evidence="3" type="ORF">GCM10008171_13030</name>
</gene>
<dbReference type="GO" id="GO:0016853">
    <property type="term" value="F:isomerase activity"/>
    <property type="evidence" value="ECO:0007669"/>
    <property type="project" value="UniProtKB-KW"/>
</dbReference>
<keyword evidence="3" id="KW-0413">Isomerase</keyword>
<dbReference type="SUPFAM" id="SSF52096">
    <property type="entry name" value="ClpP/crotonase"/>
    <property type="match status" value="1"/>
</dbReference>
<sequence length="266" mass="28444">MSDPILLVERRGAAALLTLNRPDRINAFTPDLLRALREALEEAERAPEVRAVVITGAGRGFCSGQDIGQIARLPPEERAVGHILETCYEPVARRMRASPLPIVAAVNGVAAGAGANFALLADIVVAARSAQFVEAFARIGLAPDVGGTWTLPRLVGEARARALCLLGEPVSAEQAESWGLIWKAVDDERLLDEALAIAGRLAALPAEALRLTKQAFARSAENDFEAQLAVERAVQTEAAATPDHAEGVRAFMEKRPPIWAPRRTPS</sequence>
<reference evidence="3" key="2">
    <citation type="submission" date="2023-01" db="EMBL/GenBank/DDBJ databases">
        <authorList>
            <person name="Sun Q."/>
            <person name="Evtushenko L."/>
        </authorList>
    </citation>
    <scope>NUCLEOTIDE SEQUENCE</scope>
    <source>
        <strain evidence="3">VKM B-2555</strain>
    </source>
</reference>
<dbReference type="InterPro" id="IPR014748">
    <property type="entry name" value="Enoyl-CoA_hydra_C"/>
</dbReference>
<dbReference type="Gene3D" id="3.90.226.10">
    <property type="entry name" value="2-enoyl-CoA Hydratase, Chain A, domain 1"/>
    <property type="match status" value="1"/>
</dbReference>
<dbReference type="PANTHER" id="PTHR43459:SF1">
    <property type="entry name" value="EG:BACN32G11.4 PROTEIN"/>
    <property type="match status" value="1"/>
</dbReference>
<dbReference type="InterPro" id="IPR029045">
    <property type="entry name" value="ClpP/crotonase-like_dom_sf"/>
</dbReference>
<evidence type="ECO:0000313" key="4">
    <source>
        <dbReference type="Proteomes" id="UP001143364"/>
    </source>
</evidence>
<dbReference type="CDD" id="cd06558">
    <property type="entry name" value="crotonase-like"/>
    <property type="match status" value="1"/>
</dbReference>
<name>A0A9W6JHC4_9HYPH</name>
<protein>
    <submittedName>
        <fullName evidence="3">2-(1,2-epoxy-1,2-dihydrophenyl)acetyl-CoA isomerase</fullName>
    </submittedName>
</protein>
<dbReference type="Pfam" id="PF00378">
    <property type="entry name" value="ECH_1"/>
    <property type="match status" value="1"/>
</dbReference>
<comment type="similarity">
    <text evidence="1 2">Belongs to the enoyl-CoA hydratase/isomerase family.</text>
</comment>
<dbReference type="PROSITE" id="PS00166">
    <property type="entry name" value="ENOYL_COA_HYDRATASE"/>
    <property type="match status" value="1"/>
</dbReference>
<accession>A0A9W6JHC4</accession>
<dbReference type="AlphaFoldDB" id="A0A9W6JHC4"/>
<comment type="caution">
    <text evidence="3">The sequence shown here is derived from an EMBL/GenBank/DDBJ whole genome shotgun (WGS) entry which is preliminary data.</text>
</comment>
<dbReference type="Gene3D" id="1.10.12.10">
    <property type="entry name" value="Lyase 2-enoyl-coa Hydratase, Chain A, domain 2"/>
    <property type="match status" value="1"/>
</dbReference>
<proteinExistence type="inferred from homology"/>
<evidence type="ECO:0000256" key="2">
    <source>
        <dbReference type="RuleBase" id="RU003707"/>
    </source>
</evidence>
<evidence type="ECO:0000313" key="3">
    <source>
        <dbReference type="EMBL" id="GLK76049.1"/>
    </source>
</evidence>